<reference evidence="1" key="1">
    <citation type="submission" date="2022-07" db="EMBL/GenBank/DDBJ databases">
        <title>Genomic of Streptomyces cavourensis F2.</title>
        <authorList>
            <person name="Hu S."/>
            <person name="Liang W."/>
        </authorList>
    </citation>
    <scope>NUCLEOTIDE SEQUENCE</scope>
    <source>
        <strain evidence="1">F2</strain>
        <plasmid evidence="1">unnamed</plasmid>
    </source>
</reference>
<protein>
    <submittedName>
        <fullName evidence="1">Uncharacterized protein</fullName>
    </submittedName>
</protein>
<sequence length="233" mass="25231">MRSYIAVEIDGVLAPCGGPVPAAPEPEPTAWWQETAPRAPRPDLSPAVGRALAGLPADLVLLCTPEQRSGLEPLLPTLGWDTVPPLAPLRDPRATAVRSRAREVVLWAHSHDRPVAWVRAGSHHVQEVSGTFRRLYSTVGPLLPYAVDPTTGLTPADVQALRQWLEEMSALPTPAPVAPRPCRNCGERGTTVHNGRRIDNVDESCGSCCECYCTGPMTTPMSGARHDDGWDEW</sequence>
<dbReference type="RefSeq" id="WP_255240315.1">
    <property type="nucleotide sequence ID" value="NZ_CP101398.1"/>
</dbReference>
<keyword evidence="1" id="KW-0614">Plasmid</keyword>
<evidence type="ECO:0000313" key="1">
    <source>
        <dbReference type="EMBL" id="UTR83640.1"/>
    </source>
</evidence>
<dbReference type="EMBL" id="CP101398">
    <property type="protein sequence ID" value="UTR83640.1"/>
    <property type="molecule type" value="Genomic_DNA"/>
</dbReference>
<evidence type="ECO:0000313" key="2">
    <source>
        <dbReference type="Proteomes" id="UP001058236"/>
    </source>
</evidence>
<dbReference type="Proteomes" id="UP001058236">
    <property type="component" value="Plasmid unnamed"/>
</dbReference>
<keyword evidence="2" id="KW-1185">Reference proteome</keyword>
<name>A0ABY5FIK7_9ACTN</name>
<gene>
    <name evidence="1" type="ORF">NLU04_34590</name>
</gene>
<organism evidence="1 2">
    <name type="scientific">Streptomyces cavourensis</name>
    <dbReference type="NCBI Taxonomy" id="67258"/>
    <lineage>
        <taxon>Bacteria</taxon>
        <taxon>Bacillati</taxon>
        <taxon>Actinomycetota</taxon>
        <taxon>Actinomycetes</taxon>
        <taxon>Kitasatosporales</taxon>
        <taxon>Streptomycetaceae</taxon>
        <taxon>Streptomyces</taxon>
    </lineage>
</organism>
<geneLocation type="plasmid" evidence="1 2">
    <name>unnamed</name>
</geneLocation>
<proteinExistence type="predicted"/>
<accession>A0ABY5FIK7</accession>